<dbReference type="RefSeq" id="WP_281814846.1">
    <property type="nucleotide sequence ID" value="NZ_BRLB01000004.1"/>
</dbReference>
<name>A0A9W5YDT4_9FIRM</name>
<comment type="caution">
    <text evidence="2">The sequence shown here is derived from an EMBL/GenBank/DDBJ whole genome shotgun (WGS) entry which is preliminary data.</text>
</comment>
<dbReference type="Proteomes" id="UP001144256">
    <property type="component" value="Unassembled WGS sequence"/>
</dbReference>
<gene>
    <name evidence="2" type="ORF">SH1V18_18630</name>
</gene>
<accession>A0A9W5YDT4</accession>
<dbReference type="AlphaFoldDB" id="A0A9W5YDT4"/>
<feature type="transmembrane region" description="Helical" evidence="1">
    <location>
        <begin position="31"/>
        <end position="51"/>
    </location>
</feature>
<keyword evidence="1" id="KW-1133">Transmembrane helix</keyword>
<organism evidence="2 3">
    <name type="scientific">Vallitalea longa</name>
    <dbReference type="NCBI Taxonomy" id="2936439"/>
    <lineage>
        <taxon>Bacteria</taxon>
        <taxon>Bacillati</taxon>
        <taxon>Bacillota</taxon>
        <taxon>Clostridia</taxon>
        <taxon>Lachnospirales</taxon>
        <taxon>Vallitaleaceae</taxon>
        <taxon>Vallitalea</taxon>
    </lineage>
</organism>
<protein>
    <submittedName>
        <fullName evidence="2">Uncharacterized protein</fullName>
    </submittedName>
</protein>
<proteinExistence type="predicted"/>
<evidence type="ECO:0000313" key="3">
    <source>
        <dbReference type="Proteomes" id="UP001144256"/>
    </source>
</evidence>
<evidence type="ECO:0000313" key="2">
    <source>
        <dbReference type="EMBL" id="GKX29383.1"/>
    </source>
</evidence>
<keyword evidence="1" id="KW-0472">Membrane</keyword>
<keyword evidence="1" id="KW-0812">Transmembrane</keyword>
<dbReference type="EMBL" id="BRLB01000004">
    <property type="protein sequence ID" value="GKX29383.1"/>
    <property type="molecule type" value="Genomic_DNA"/>
</dbReference>
<reference evidence="2" key="1">
    <citation type="submission" date="2022-06" db="EMBL/GenBank/DDBJ databases">
        <title>Vallitalea longa sp. nov., an anaerobic bacterium isolated from marine sediment.</title>
        <authorList>
            <person name="Hirano S."/>
            <person name="Terahara T."/>
            <person name="Mori K."/>
            <person name="Hamada M."/>
            <person name="Matsumoto R."/>
            <person name="Kobayashi T."/>
        </authorList>
    </citation>
    <scope>NUCLEOTIDE SEQUENCE</scope>
    <source>
        <strain evidence="2">SH18-1</strain>
    </source>
</reference>
<feature type="transmembrane region" description="Helical" evidence="1">
    <location>
        <begin position="7"/>
        <end position="25"/>
    </location>
</feature>
<sequence length="55" mass="6300">MKKYNEKLLVDFISIVFCFVVFSLLLGIDSLIAFVPVIAGILFVVLLIKFLELFF</sequence>
<evidence type="ECO:0000256" key="1">
    <source>
        <dbReference type="SAM" id="Phobius"/>
    </source>
</evidence>
<keyword evidence="3" id="KW-1185">Reference proteome</keyword>